<dbReference type="InterPro" id="IPR005467">
    <property type="entry name" value="His_kinase_dom"/>
</dbReference>
<evidence type="ECO:0000256" key="4">
    <source>
        <dbReference type="ARBA" id="ARBA00022553"/>
    </source>
</evidence>
<dbReference type="GO" id="GO:0000155">
    <property type="term" value="F:phosphorelay sensor kinase activity"/>
    <property type="evidence" value="ECO:0007669"/>
    <property type="project" value="InterPro"/>
</dbReference>
<evidence type="ECO:0000256" key="7">
    <source>
        <dbReference type="ARBA" id="ARBA00023012"/>
    </source>
</evidence>
<proteinExistence type="predicted"/>
<dbReference type="PANTHER" id="PTHR43711">
    <property type="entry name" value="TWO-COMPONENT HISTIDINE KINASE"/>
    <property type="match status" value="1"/>
</dbReference>
<dbReference type="SMART" id="SM00388">
    <property type="entry name" value="HisKA"/>
    <property type="match status" value="1"/>
</dbReference>
<dbReference type="SUPFAM" id="SSF47384">
    <property type="entry name" value="Homodimeric domain of signal transducing histidine kinase"/>
    <property type="match status" value="1"/>
</dbReference>
<dbReference type="InterPro" id="IPR036890">
    <property type="entry name" value="HATPase_C_sf"/>
</dbReference>
<dbReference type="InterPro" id="IPR050736">
    <property type="entry name" value="Sensor_HK_Regulatory"/>
</dbReference>
<feature type="domain" description="Histidine kinase" evidence="9">
    <location>
        <begin position="338"/>
        <end position="553"/>
    </location>
</feature>
<name>A0A7W3JPY1_9MICO</name>
<feature type="transmembrane region" description="Helical" evidence="8">
    <location>
        <begin position="113"/>
        <end position="139"/>
    </location>
</feature>
<evidence type="ECO:0000256" key="6">
    <source>
        <dbReference type="ARBA" id="ARBA00022777"/>
    </source>
</evidence>
<keyword evidence="11" id="KW-1185">Reference proteome</keyword>
<evidence type="ECO:0000256" key="2">
    <source>
        <dbReference type="ARBA" id="ARBA00004236"/>
    </source>
</evidence>
<feature type="transmembrane region" description="Helical" evidence="8">
    <location>
        <begin position="159"/>
        <end position="177"/>
    </location>
</feature>
<dbReference type="PANTHER" id="PTHR43711:SF1">
    <property type="entry name" value="HISTIDINE KINASE 1"/>
    <property type="match status" value="1"/>
</dbReference>
<sequence>MSIATDRPAADVARDALYSRLPGPALSATQFIIATGSLLVAVAMCTLGAESAIVAVVVATTALFVLAGVVSITAQRQSLEPKWAVAVLATDIAAIVALRTATVTDLPSTTVFVTLPAVLIAANFSYGVVTAAVSTLAVWAIPLAVTDLWPSTLANLLDSLLPVGAIMLVVLATRLGARVRDRQRSDNELLRRERDMAHRLQRDDSTIHSTILSVIDSAVVFYDHQQNLVFANGNAQTFAERQIIDLRNPHLDPNAMVLDERAHEPLAESERVLLAAWRGHELAPHITWVGADDQQSAYLAFSRHVRRPDGSLLGVLVVAHDVSDIVRSRRLRDDFLRIASHELRGPLTPLVGHLDLLSEETKDSLSVPAKERLSIVQESVERLVDRVTELLHASDVEPSLALAPADIADVVARAAAGHVPKAASRGIDISLELPESAVASVDESQLAEAIGHVIDNAIKFSPDNGFVDVECRTVAGIVEISVHDGGPGIRVSDRERVFERFYRTEHAHKNAIQGFGLGLPAARAILSAHGGLIRISGRKGSGTTATLEVPVRI</sequence>
<dbReference type="InterPro" id="IPR003661">
    <property type="entry name" value="HisK_dim/P_dom"/>
</dbReference>
<dbReference type="Pfam" id="PF02518">
    <property type="entry name" value="HATPase_c"/>
    <property type="match status" value="1"/>
</dbReference>
<evidence type="ECO:0000256" key="8">
    <source>
        <dbReference type="SAM" id="Phobius"/>
    </source>
</evidence>
<dbReference type="Gene3D" id="3.30.565.10">
    <property type="entry name" value="Histidine kinase-like ATPase, C-terminal domain"/>
    <property type="match status" value="1"/>
</dbReference>
<dbReference type="InterPro" id="IPR004358">
    <property type="entry name" value="Sig_transdc_His_kin-like_C"/>
</dbReference>
<accession>A0A7W3JPY1</accession>
<dbReference type="Proteomes" id="UP000526083">
    <property type="component" value="Unassembled WGS sequence"/>
</dbReference>
<dbReference type="InterPro" id="IPR003594">
    <property type="entry name" value="HATPase_dom"/>
</dbReference>
<evidence type="ECO:0000313" key="10">
    <source>
        <dbReference type="EMBL" id="MBA8816850.1"/>
    </source>
</evidence>
<keyword evidence="5" id="KW-0808">Transferase</keyword>
<dbReference type="InterPro" id="IPR036097">
    <property type="entry name" value="HisK_dim/P_sf"/>
</dbReference>
<comment type="caution">
    <text evidence="10">The sequence shown here is derived from an EMBL/GenBank/DDBJ whole genome shotgun (WGS) entry which is preliminary data.</text>
</comment>
<keyword evidence="8" id="KW-0472">Membrane</keyword>
<comment type="subcellular location">
    <subcellularLocation>
        <location evidence="2">Cell membrane</location>
    </subcellularLocation>
</comment>
<evidence type="ECO:0000256" key="1">
    <source>
        <dbReference type="ARBA" id="ARBA00000085"/>
    </source>
</evidence>
<dbReference type="SUPFAM" id="SSF55874">
    <property type="entry name" value="ATPase domain of HSP90 chaperone/DNA topoisomerase II/histidine kinase"/>
    <property type="match status" value="1"/>
</dbReference>
<feature type="transmembrane region" description="Helical" evidence="8">
    <location>
        <begin position="52"/>
        <end position="71"/>
    </location>
</feature>
<reference evidence="10 11" key="1">
    <citation type="submission" date="2020-07" db="EMBL/GenBank/DDBJ databases">
        <title>Sequencing the genomes of 1000 actinobacteria strains.</title>
        <authorList>
            <person name="Klenk H.-P."/>
        </authorList>
    </citation>
    <scope>NUCLEOTIDE SEQUENCE [LARGE SCALE GENOMIC DNA]</scope>
    <source>
        <strain evidence="10 11">DSM 27576</strain>
    </source>
</reference>
<dbReference type="EMBL" id="JACGWY010000003">
    <property type="protein sequence ID" value="MBA8816850.1"/>
    <property type="molecule type" value="Genomic_DNA"/>
</dbReference>
<evidence type="ECO:0000256" key="5">
    <source>
        <dbReference type="ARBA" id="ARBA00022679"/>
    </source>
</evidence>
<feature type="transmembrane region" description="Helical" evidence="8">
    <location>
        <begin position="25"/>
        <end position="45"/>
    </location>
</feature>
<feature type="transmembrane region" description="Helical" evidence="8">
    <location>
        <begin position="83"/>
        <end position="101"/>
    </location>
</feature>
<dbReference type="GO" id="GO:0005886">
    <property type="term" value="C:plasma membrane"/>
    <property type="evidence" value="ECO:0007669"/>
    <property type="project" value="UniProtKB-SubCell"/>
</dbReference>
<keyword evidence="8" id="KW-1133">Transmembrane helix</keyword>
<evidence type="ECO:0000259" key="9">
    <source>
        <dbReference type="PROSITE" id="PS50109"/>
    </source>
</evidence>
<dbReference type="CDD" id="cd00082">
    <property type="entry name" value="HisKA"/>
    <property type="match status" value="1"/>
</dbReference>
<dbReference type="AlphaFoldDB" id="A0A7W3JPY1"/>
<dbReference type="RefSeq" id="WP_167046232.1">
    <property type="nucleotide sequence ID" value="NZ_JAAOZB010000001.1"/>
</dbReference>
<dbReference type="CDD" id="cd00075">
    <property type="entry name" value="HATPase"/>
    <property type="match status" value="1"/>
</dbReference>
<dbReference type="EC" id="2.7.13.3" evidence="3"/>
<evidence type="ECO:0000256" key="3">
    <source>
        <dbReference type="ARBA" id="ARBA00012438"/>
    </source>
</evidence>
<organism evidence="10 11">
    <name type="scientific">Microbacterium halimionae</name>
    <dbReference type="NCBI Taxonomy" id="1526413"/>
    <lineage>
        <taxon>Bacteria</taxon>
        <taxon>Bacillati</taxon>
        <taxon>Actinomycetota</taxon>
        <taxon>Actinomycetes</taxon>
        <taxon>Micrococcales</taxon>
        <taxon>Microbacteriaceae</taxon>
        <taxon>Microbacterium</taxon>
    </lineage>
</organism>
<dbReference type="PRINTS" id="PR00344">
    <property type="entry name" value="BCTRLSENSOR"/>
</dbReference>
<dbReference type="Pfam" id="PF00512">
    <property type="entry name" value="HisKA"/>
    <property type="match status" value="1"/>
</dbReference>
<gene>
    <name evidence="10" type="ORF">FHX48_001943</name>
</gene>
<evidence type="ECO:0000313" key="11">
    <source>
        <dbReference type="Proteomes" id="UP000526083"/>
    </source>
</evidence>
<protein>
    <recommendedName>
        <fullName evidence="3">histidine kinase</fullName>
        <ecNumber evidence="3">2.7.13.3</ecNumber>
    </recommendedName>
</protein>
<keyword evidence="4" id="KW-0597">Phosphoprotein</keyword>
<comment type="catalytic activity">
    <reaction evidence="1">
        <text>ATP + protein L-histidine = ADP + protein N-phospho-L-histidine.</text>
        <dbReference type="EC" id="2.7.13.3"/>
    </reaction>
</comment>
<keyword evidence="8" id="KW-0812">Transmembrane</keyword>
<dbReference type="SMART" id="SM00387">
    <property type="entry name" value="HATPase_c"/>
    <property type="match status" value="1"/>
</dbReference>
<keyword evidence="6 10" id="KW-0418">Kinase</keyword>
<keyword evidence="7" id="KW-0902">Two-component regulatory system</keyword>
<dbReference type="Gene3D" id="1.10.287.130">
    <property type="match status" value="1"/>
</dbReference>
<dbReference type="PROSITE" id="PS50109">
    <property type="entry name" value="HIS_KIN"/>
    <property type="match status" value="1"/>
</dbReference>